<evidence type="ECO:0000256" key="7">
    <source>
        <dbReference type="ARBA" id="ARBA00022839"/>
    </source>
</evidence>
<dbReference type="InterPro" id="IPR038726">
    <property type="entry name" value="PDDEXK_AddAB-type"/>
</dbReference>
<dbReference type="GO" id="GO:0003677">
    <property type="term" value="F:DNA binding"/>
    <property type="evidence" value="ECO:0007669"/>
    <property type="project" value="UniProtKB-UniRule"/>
</dbReference>
<evidence type="ECO:0000259" key="19">
    <source>
        <dbReference type="PROSITE" id="PS51217"/>
    </source>
</evidence>
<dbReference type="Gene3D" id="3.90.320.10">
    <property type="match status" value="1"/>
</dbReference>
<dbReference type="Pfam" id="PF00580">
    <property type="entry name" value="UvrD-helicase"/>
    <property type="match status" value="1"/>
</dbReference>
<name>A0A542E6Y0_9MICO</name>
<dbReference type="GO" id="GO:0005829">
    <property type="term" value="C:cytosol"/>
    <property type="evidence" value="ECO:0007669"/>
    <property type="project" value="TreeGrafter"/>
</dbReference>
<dbReference type="InterPro" id="IPR014016">
    <property type="entry name" value="UvrD-like_ATP-bd"/>
</dbReference>
<evidence type="ECO:0000256" key="12">
    <source>
        <dbReference type="ARBA" id="ARBA00023235"/>
    </source>
</evidence>
<comment type="catalytic activity">
    <reaction evidence="13 15">
        <text>Couples ATP hydrolysis with the unwinding of duplex DNA by translocating in the 3'-5' direction.</text>
        <dbReference type="EC" id="5.6.2.4"/>
    </reaction>
</comment>
<dbReference type="EMBL" id="VFMN01000001">
    <property type="protein sequence ID" value="TQJ11077.1"/>
    <property type="molecule type" value="Genomic_DNA"/>
</dbReference>
<organism evidence="20 21">
    <name type="scientific">Lapillicoccus jejuensis</name>
    <dbReference type="NCBI Taxonomy" id="402171"/>
    <lineage>
        <taxon>Bacteria</taxon>
        <taxon>Bacillati</taxon>
        <taxon>Actinomycetota</taxon>
        <taxon>Actinomycetes</taxon>
        <taxon>Micrococcales</taxon>
        <taxon>Intrasporangiaceae</taxon>
        <taxon>Lapillicoccus</taxon>
    </lineage>
</organism>
<feature type="region of interest" description="DNA-binding and helicase activity, interacts with RecC" evidence="15">
    <location>
        <begin position="1"/>
        <end position="780"/>
    </location>
</feature>
<keyword evidence="5 15" id="KW-0378">Hydrolase</keyword>
<dbReference type="GO" id="GO:0009338">
    <property type="term" value="C:exodeoxyribonuclease V complex"/>
    <property type="evidence" value="ECO:0007669"/>
    <property type="project" value="TreeGrafter"/>
</dbReference>
<keyword evidence="7 15" id="KW-0269">Exonuclease</keyword>
<dbReference type="GO" id="GO:0000724">
    <property type="term" value="P:double-strand break repair via homologous recombination"/>
    <property type="evidence" value="ECO:0007669"/>
    <property type="project" value="UniProtKB-UniRule"/>
</dbReference>
<dbReference type="InterPro" id="IPR000212">
    <property type="entry name" value="DNA_helicase_UvrD/REP"/>
</dbReference>
<proteinExistence type="inferred from homology"/>
<dbReference type="GO" id="GO:0043138">
    <property type="term" value="F:3'-5' DNA helicase activity"/>
    <property type="evidence" value="ECO:0007669"/>
    <property type="project" value="UniProtKB-UniRule"/>
</dbReference>
<keyword evidence="12 15" id="KW-0413">Isomerase</keyword>
<keyword evidence="6 15" id="KW-0347">Helicase</keyword>
<keyword evidence="1 15" id="KW-0540">Nuclease</keyword>
<evidence type="ECO:0000256" key="15">
    <source>
        <dbReference type="HAMAP-Rule" id="MF_01485"/>
    </source>
</evidence>
<keyword evidence="3 15" id="KW-0547">Nucleotide-binding</keyword>
<dbReference type="InterPro" id="IPR011604">
    <property type="entry name" value="PDDEXK-like_dom_sf"/>
</dbReference>
<dbReference type="CDD" id="cd22352">
    <property type="entry name" value="RecB_C-like"/>
    <property type="match status" value="1"/>
</dbReference>
<evidence type="ECO:0000256" key="17">
    <source>
        <dbReference type="SAM" id="MobiDB-lite"/>
    </source>
</evidence>
<sequence>MSVHPTATPSPRAFDITDPLPQGGTTLLEASAGTGKTWTIASLVTRYVVEGRCTLGQMLVVTFGRAASHELRERVRERLVEAARVVAVHQRGDLDATAVPRAVAPLLPVLLVDDAQEQEQRLLRLRTALADVDSATIATTHQFCHQVLDGLGVAGDTDAHARLVEDLDDLLVEVVDDLVLAAHSGPAEHRPLVPLGRAEALALARDVVSDPQARLEPADADPGTPAGARVAFARRVRDELDRRKRRLGVLGYDDLLSQLADALVEPDAPARQRMRERWHVVLVDEFQDTDPVQWQVLDRAFSGEATVVLIGDPKQAIYAFRGGDVVTYLEAAATAGTHATLGTNQRSDAPLLAAVQTVLRGAALGDAGIVVRDVEAEHEHARLVGAPHPAPFRLRVLDRYSMGVDPGRTASVADLRARVADDLAADVAALLAARPRFDGRELVASDVAVLCRTATQCRLVQESLEAAGVRCVYTGAGSVFRPDSAGRPAAAAGDWLALLQAMEQPHRSDRVRAAALTPFVGADVERLDAEGEALTDRVAEQVRDWALLLRARGVAAVLEAASADGAMAARVLSRPGGERLMTDLRHAGEALHTVARREALGLPALVSWLREQMSDEHVAVAAERARRLDSDASAVQVMTVHVSKGLQFPVVYLPGQSDSWMPPTPRTLRYHDDAGRRCLDVGGDPSPDVLARMRREELAEELRVLYVALTRAQSQVVAWWFPSARNTGPSPLHRLLFGRGPGEAHVPDQAPLPDDRTAIARAREWEGLGGPVVERCETAPPAAPPRRATSAALAVRSFSRDVDHGWTRTSYTGLSSAAEQAAGAAELLGAAWARRTTVPGTAAPEVGPDGSDALAPTSEPETPLRDDEPEVLTPAGPPDPALAAAAGVPSPMAALPVGATFGSLVHAVLEHADPDAPDRGGDWRAELAHHVREQLVRWPVDLDPSVLVDALVAVADTPLGPLAPTTLRRLPLTDRLRELDFELPLSGGDDRRAAVRAQRVTLRDLAGLLRRHLPPGDPLAPYADVVDDPAYELDLRGYLTGSLDLVLRVGGRYLVADYKTNWLGDLDEVGAEEPALTAADYAPARLAAAMGHSSYPLQALLYAVVLHRFLRWRLPGYDPHEHLGGVLYLYVRGMCGPDTPLVGDDPCGVFSWRPPVALVEELSDLLDGRPAPGVAR</sequence>
<dbReference type="Gene3D" id="3.40.50.300">
    <property type="entry name" value="P-loop containing nucleotide triphosphate hydrolases"/>
    <property type="match status" value="3"/>
</dbReference>
<dbReference type="EC" id="5.6.2.4" evidence="15"/>
<keyword evidence="11 15" id="KW-0234">DNA repair</keyword>
<dbReference type="InterPro" id="IPR014017">
    <property type="entry name" value="DNA_helicase_UvrD-like_C"/>
</dbReference>
<keyword evidence="2 15" id="KW-0479">Metal-binding</keyword>
<keyword evidence="21" id="KW-1185">Reference proteome</keyword>
<feature type="binding site" evidence="15">
    <location>
        <position position="1044"/>
    </location>
    <ligand>
        <name>Mg(2+)</name>
        <dbReference type="ChEBI" id="CHEBI:18420"/>
    </ligand>
</feature>
<evidence type="ECO:0000256" key="3">
    <source>
        <dbReference type="ARBA" id="ARBA00022741"/>
    </source>
</evidence>
<keyword evidence="4 15" id="KW-0227">DNA damage</keyword>
<dbReference type="SUPFAM" id="SSF52540">
    <property type="entry name" value="P-loop containing nucleoside triphosphate hydrolases"/>
    <property type="match status" value="1"/>
</dbReference>
<evidence type="ECO:0000256" key="5">
    <source>
        <dbReference type="ARBA" id="ARBA00022801"/>
    </source>
</evidence>
<feature type="binding site" evidence="16">
    <location>
        <begin position="30"/>
        <end position="37"/>
    </location>
    <ligand>
        <name>ATP</name>
        <dbReference type="ChEBI" id="CHEBI:30616"/>
    </ligand>
</feature>
<feature type="region of interest" description="Disordered" evidence="17">
    <location>
        <begin position="840"/>
        <end position="885"/>
    </location>
</feature>
<comment type="domain">
    <text evidence="15">The C-terminal domain has nuclease activity and interacts with RecD. It interacts with RecA, facilitating its loading onto ssDNA.</text>
</comment>
<dbReference type="GO" id="GO:0016887">
    <property type="term" value="F:ATP hydrolysis activity"/>
    <property type="evidence" value="ECO:0007669"/>
    <property type="project" value="RHEA"/>
</dbReference>
<feature type="active site" description="For nuclease activity" evidence="15">
    <location>
        <position position="1057"/>
    </location>
</feature>
<evidence type="ECO:0000256" key="8">
    <source>
        <dbReference type="ARBA" id="ARBA00022840"/>
    </source>
</evidence>
<dbReference type="Pfam" id="PF13361">
    <property type="entry name" value="UvrD_C"/>
    <property type="match status" value="1"/>
</dbReference>
<dbReference type="SUPFAM" id="SSF52980">
    <property type="entry name" value="Restriction endonuclease-like"/>
    <property type="match status" value="1"/>
</dbReference>
<dbReference type="RefSeq" id="WP_211356119.1">
    <property type="nucleotide sequence ID" value="NZ_BAAAPR010000018.1"/>
</dbReference>
<evidence type="ECO:0000256" key="14">
    <source>
        <dbReference type="ARBA" id="ARBA00048988"/>
    </source>
</evidence>
<evidence type="ECO:0000256" key="11">
    <source>
        <dbReference type="ARBA" id="ARBA00023204"/>
    </source>
</evidence>
<evidence type="ECO:0000256" key="16">
    <source>
        <dbReference type="PROSITE-ProRule" id="PRU00560"/>
    </source>
</evidence>
<dbReference type="PROSITE" id="PS51217">
    <property type="entry name" value="UVRD_HELICASE_CTER"/>
    <property type="match status" value="1"/>
</dbReference>
<evidence type="ECO:0000256" key="13">
    <source>
        <dbReference type="ARBA" id="ARBA00034617"/>
    </source>
</evidence>
<evidence type="ECO:0000313" key="20">
    <source>
        <dbReference type="EMBL" id="TQJ11077.1"/>
    </source>
</evidence>
<dbReference type="HAMAP" id="MF_01485">
    <property type="entry name" value="RecB"/>
    <property type="match status" value="1"/>
</dbReference>
<comment type="cofactor">
    <cofactor evidence="15">
        <name>Mg(2+)</name>
        <dbReference type="ChEBI" id="CHEBI:18420"/>
    </cofactor>
    <text evidence="15">Binds 1 Mg(2+) ion per subunit.</text>
</comment>
<evidence type="ECO:0000256" key="10">
    <source>
        <dbReference type="ARBA" id="ARBA00023125"/>
    </source>
</evidence>
<feature type="binding site" evidence="15">
    <location>
        <position position="906"/>
    </location>
    <ligand>
        <name>Mg(2+)</name>
        <dbReference type="ChEBI" id="CHEBI:18420"/>
    </ligand>
</feature>
<comment type="function">
    <text evidence="15">A helicase/nuclease that prepares dsDNA breaks (DSB) for recombinational DNA repair. Binds to DSBs and unwinds DNA via a highly rapid and processive ATP-dependent bidirectional helicase activity. Unwinds dsDNA until it encounters a Chi (crossover hotspot instigator) sequence from the 3' direction. Cuts ssDNA a few nucleotides 3' to the Chi site. The properties and activities of the enzyme are changed at Chi. The Chi-altered holoenzyme produces a long 3'-ssDNA overhang and facilitates RecA-binding to the ssDNA for homologous DNA recombination and repair. Holoenzyme degrades any linearized DNA that is unable to undergo homologous recombination. In the holoenzyme this subunit contributes ATPase, 3'-5' helicase, exonuclease activity and loads RecA onto ssDNA.</text>
</comment>
<comment type="catalytic activity">
    <reaction evidence="15">
        <text>Exonucleolytic cleavage (in the presence of ATP) in either 5'- to 3'- or 3'- to 5'-direction to yield 5'-phosphooligonucleotides.</text>
        <dbReference type="EC" id="3.1.11.5"/>
    </reaction>
</comment>
<reference evidence="20 21" key="1">
    <citation type="submission" date="2019-06" db="EMBL/GenBank/DDBJ databases">
        <title>Sequencing the genomes of 1000 actinobacteria strains.</title>
        <authorList>
            <person name="Klenk H.-P."/>
        </authorList>
    </citation>
    <scope>NUCLEOTIDE SEQUENCE [LARGE SCALE GENOMIC DNA]</scope>
    <source>
        <strain evidence="20 21">DSM 18607</strain>
    </source>
</reference>
<dbReference type="GO" id="GO:0008854">
    <property type="term" value="F:exodeoxyribonuclease V activity"/>
    <property type="evidence" value="ECO:0007669"/>
    <property type="project" value="UniProtKB-EC"/>
</dbReference>
<comment type="similarity">
    <text evidence="15">Belongs to the helicase family. UvrD subfamily.</text>
</comment>
<comment type="caution">
    <text evidence="20">The sequence shown here is derived from an EMBL/GenBank/DDBJ whole genome shotgun (WGS) entry which is preliminary data.</text>
</comment>
<evidence type="ECO:0000256" key="4">
    <source>
        <dbReference type="ARBA" id="ARBA00022763"/>
    </source>
</evidence>
<dbReference type="AlphaFoldDB" id="A0A542E6Y0"/>
<comment type="miscellaneous">
    <text evidence="15">In the RecBCD complex, RecB has a slow 3'-5' helicase, an exonuclease activity and loads RecA onto ssDNA, RecD has a fast 5'-3' helicase activity, while RecC stimulates the ATPase and processivity of the RecB helicase and contributes to recognition of the Chi site.</text>
</comment>
<keyword evidence="9 15" id="KW-0460">Magnesium</keyword>
<dbReference type="PANTHER" id="PTHR11070:SF23">
    <property type="entry name" value="RECBCD ENZYME SUBUNIT RECB"/>
    <property type="match status" value="1"/>
</dbReference>
<feature type="binding site" evidence="15">
    <location>
        <position position="1057"/>
    </location>
    <ligand>
        <name>Mg(2+)</name>
        <dbReference type="ChEBI" id="CHEBI:18420"/>
    </ligand>
</feature>
<gene>
    <name evidence="15" type="primary">recB</name>
    <name evidence="20" type="ORF">FB458_4226</name>
</gene>
<dbReference type="GO" id="GO:0005524">
    <property type="term" value="F:ATP binding"/>
    <property type="evidence" value="ECO:0007669"/>
    <property type="project" value="UniProtKB-UniRule"/>
</dbReference>
<keyword evidence="8 15" id="KW-0067">ATP-binding</keyword>
<feature type="domain" description="UvrD-like helicase ATP-binding" evidence="18">
    <location>
        <begin position="9"/>
        <end position="348"/>
    </location>
</feature>
<dbReference type="PROSITE" id="PS51198">
    <property type="entry name" value="UVRD_HELICASE_ATP_BIND"/>
    <property type="match status" value="1"/>
</dbReference>
<evidence type="ECO:0000256" key="9">
    <source>
        <dbReference type="ARBA" id="ARBA00022842"/>
    </source>
</evidence>
<evidence type="ECO:0000256" key="2">
    <source>
        <dbReference type="ARBA" id="ARBA00022723"/>
    </source>
</evidence>
<feature type="region of interest" description="Nuclease activity, interacts with RecD and RecA" evidence="15">
    <location>
        <begin position="805"/>
        <end position="1176"/>
    </location>
</feature>
<dbReference type="Gene3D" id="1.10.486.10">
    <property type="entry name" value="PCRA, domain 4"/>
    <property type="match status" value="1"/>
</dbReference>
<dbReference type="PANTHER" id="PTHR11070">
    <property type="entry name" value="UVRD / RECB / PCRA DNA HELICASE FAMILY MEMBER"/>
    <property type="match status" value="1"/>
</dbReference>
<keyword evidence="10 15" id="KW-0238">DNA-binding</keyword>
<evidence type="ECO:0000259" key="18">
    <source>
        <dbReference type="PROSITE" id="PS51198"/>
    </source>
</evidence>
<evidence type="ECO:0000256" key="6">
    <source>
        <dbReference type="ARBA" id="ARBA00022806"/>
    </source>
</evidence>
<dbReference type="EC" id="3.1.11.5" evidence="15"/>
<comment type="subunit">
    <text evidence="15">Heterotrimer of RecB, RecC and RecD. All subunits contribute to DNA-binding. Interacts with RecA.</text>
</comment>
<comment type="catalytic activity">
    <reaction evidence="14 15">
        <text>ATP + H2O = ADP + phosphate + H(+)</text>
        <dbReference type="Rhea" id="RHEA:13065"/>
        <dbReference type="ChEBI" id="CHEBI:15377"/>
        <dbReference type="ChEBI" id="CHEBI:15378"/>
        <dbReference type="ChEBI" id="CHEBI:30616"/>
        <dbReference type="ChEBI" id="CHEBI:43474"/>
        <dbReference type="ChEBI" id="CHEBI:456216"/>
        <dbReference type="EC" id="5.6.2.4"/>
    </reaction>
</comment>
<dbReference type="InterPro" id="IPR027417">
    <property type="entry name" value="P-loop_NTPase"/>
</dbReference>
<dbReference type="InterPro" id="IPR004586">
    <property type="entry name" value="RecB"/>
</dbReference>
<comment type="domain">
    <text evidence="15">The N-terminal DNA-binding domain is a ssDNA-dependent ATPase and has ATP-dependent 3'-5' helicase function. This domain interacts with RecC.</text>
</comment>
<protein>
    <recommendedName>
        <fullName evidence="15">RecBCD enzyme subunit RecB</fullName>
        <ecNumber evidence="15">3.1.11.5</ecNumber>
        <ecNumber evidence="15">5.6.2.4</ecNumber>
    </recommendedName>
    <alternativeName>
        <fullName evidence="15">DNA 3'-5' helicase subunit RecB</fullName>
    </alternativeName>
    <alternativeName>
        <fullName evidence="15">Exonuclease V subunit RecB</fullName>
        <shortName evidence="15">ExoV subunit RecB</shortName>
    </alternativeName>
    <alternativeName>
        <fullName evidence="15">Helicase/nuclease RecBCD subunit RecB</fullName>
    </alternativeName>
</protein>
<dbReference type="Pfam" id="PF12705">
    <property type="entry name" value="PDDEXK_1"/>
    <property type="match status" value="1"/>
</dbReference>
<evidence type="ECO:0000256" key="1">
    <source>
        <dbReference type="ARBA" id="ARBA00022722"/>
    </source>
</evidence>
<dbReference type="GO" id="GO:0000287">
    <property type="term" value="F:magnesium ion binding"/>
    <property type="evidence" value="ECO:0007669"/>
    <property type="project" value="UniProtKB-UniRule"/>
</dbReference>
<feature type="domain" description="UvrD-like helicase C-terminal" evidence="19">
    <location>
        <begin position="375"/>
        <end position="645"/>
    </location>
</feature>
<evidence type="ECO:0000313" key="21">
    <source>
        <dbReference type="Proteomes" id="UP000317893"/>
    </source>
</evidence>
<dbReference type="InterPro" id="IPR011335">
    <property type="entry name" value="Restrct_endonuc-II-like"/>
</dbReference>
<accession>A0A542E6Y0</accession>
<dbReference type="Proteomes" id="UP000317893">
    <property type="component" value="Unassembled WGS sequence"/>
</dbReference>